<gene>
    <name evidence="2" type="ORF">PG997_014343</name>
</gene>
<evidence type="ECO:0000313" key="2">
    <source>
        <dbReference type="EMBL" id="KAK8062246.1"/>
    </source>
</evidence>
<dbReference type="InterPro" id="IPR052895">
    <property type="entry name" value="HetReg/Transcr_Mod"/>
</dbReference>
<protein>
    <recommendedName>
        <fullName evidence="1">Heterokaryon incompatibility domain-containing protein</fullName>
    </recommendedName>
</protein>
<feature type="domain" description="Heterokaryon incompatibility" evidence="1">
    <location>
        <begin position="46"/>
        <end position="144"/>
    </location>
</feature>
<keyword evidence="3" id="KW-1185">Reference proteome</keyword>
<dbReference type="Proteomes" id="UP001433268">
    <property type="component" value="Unassembled WGS sequence"/>
</dbReference>
<dbReference type="Pfam" id="PF06985">
    <property type="entry name" value="HET"/>
    <property type="match status" value="1"/>
</dbReference>
<proteinExistence type="predicted"/>
<organism evidence="2 3">
    <name type="scientific">Apiospora hydei</name>
    <dbReference type="NCBI Taxonomy" id="1337664"/>
    <lineage>
        <taxon>Eukaryota</taxon>
        <taxon>Fungi</taxon>
        <taxon>Dikarya</taxon>
        <taxon>Ascomycota</taxon>
        <taxon>Pezizomycotina</taxon>
        <taxon>Sordariomycetes</taxon>
        <taxon>Xylariomycetidae</taxon>
        <taxon>Amphisphaeriales</taxon>
        <taxon>Apiosporaceae</taxon>
        <taxon>Apiospora</taxon>
    </lineage>
</organism>
<dbReference type="RefSeq" id="XP_066660845.1">
    <property type="nucleotide sequence ID" value="XM_066818657.1"/>
</dbReference>
<sequence length="353" mass="40594">MQPYRHERLESPDSIRILDLLPARKWDAPVECRIRQTTVEKACDKYEALSYVWGALEGDRPIGCNGRELLITPNCHDAIIHLRRRFRVRTLWIDSICIDQRKTSDSIQERNHQIKQMGMLYQNASRVLIWLGPNNTGLTANTNRLLKLRSHTDRLKLPYKLWNMILCQRWCQSCTEMLQSPEQMAYGDSESLRRAGQRAVTISLYGSAIGSSWWDLMLYPNCSELSPAGVRDSARQHNPALFESSQQSPSDIILGYLESEESKFESLTRDIQWRANKLVNWAFLVTGSGYLGRAYRTCQEGDQLWLLAGAANPVILRQSGSEYRFVAPAFFDGMMDGELWSDNEEELELLILI</sequence>
<dbReference type="GeneID" id="92051717"/>
<dbReference type="Pfam" id="PF26639">
    <property type="entry name" value="Het-6_barrel"/>
    <property type="match status" value="1"/>
</dbReference>
<dbReference type="PANTHER" id="PTHR24148">
    <property type="entry name" value="ANKYRIN REPEAT DOMAIN-CONTAINING PROTEIN 39 HOMOLOG-RELATED"/>
    <property type="match status" value="1"/>
</dbReference>
<reference evidence="2 3" key="1">
    <citation type="submission" date="2023-01" db="EMBL/GenBank/DDBJ databases">
        <title>Analysis of 21 Apiospora genomes using comparative genomics revels a genus with tremendous synthesis potential of carbohydrate active enzymes and secondary metabolites.</title>
        <authorList>
            <person name="Sorensen T."/>
        </authorList>
    </citation>
    <scope>NUCLEOTIDE SEQUENCE [LARGE SCALE GENOMIC DNA]</scope>
    <source>
        <strain evidence="2 3">CBS 114990</strain>
    </source>
</reference>
<dbReference type="EMBL" id="JAQQWN010000010">
    <property type="protein sequence ID" value="KAK8062246.1"/>
    <property type="molecule type" value="Genomic_DNA"/>
</dbReference>
<evidence type="ECO:0000259" key="1">
    <source>
        <dbReference type="Pfam" id="PF06985"/>
    </source>
</evidence>
<dbReference type="PANTHER" id="PTHR24148:SF73">
    <property type="entry name" value="HET DOMAIN PROTEIN (AFU_ORTHOLOGUE AFUA_8G01020)"/>
    <property type="match status" value="1"/>
</dbReference>
<comment type="caution">
    <text evidence="2">The sequence shown here is derived from an EMBL/GenBank/DDBJ whole genome shotgun (WGS) entry which is preliminary data.</text>
</comment>
<accession>A0ABR1UTI6</accession>
<dbReference type="InterPro" id="IPR010730">
    <property type="entry name" value="HET"/>
</dbReference>
<evidence type="ECO:0000313" key="3">
    <source>
        <dbReference type="Proteomes" id="UP001433268"/>
    </source>
</evidence>
<name>A0ABR1UTI6_9PEZI</name>